<comment type="caution">
    <text evidence="1">The sequence shown here is derived from an EMBL/GenBank/DDBJ whole genome shotgun (WGS) entry which is preliminary data.</text>
</comment>
<keyword evidence="2" id="KW-1185">Reference proteome</keyword>
<reference evidence="1 2" key="1">
    <citation type="journal article" date="2022" name="G3 (Bethesda)">
        <title>Whole-genome sequence and methylome profiling of the almond [Prunus dulcis (Mill.) D.A. Webb] cultivar 'Nonpareil'.</title>
        <authorList>
            <person name="D'Amico-Willman K.M."/>
            <person name="Ouma W.Z."/>
            <person name="Meulia T."/>
            <person name="Sideli G.M."/>
            <person name="Gradziel T.M."/>
            <person name="Fresnedo-Ramirez J."/>
        </authorList>
    </citation>
    <scope>NUCLEOTIDE SEQUENCE [LARGE SCALE GENOMIC DNA]</scope>
    <source>
        <strain evidence="1">Clone GOH B32 T37-40</strain>
    </source>
</reference>
<evidence type="ECO:0000313" key="1">
    <source>
        <dbReference type="EMBL" id="KAI5316711.1"/>
    </source>
</evidence>
<organism evidence="1 2">
    <name type="scientific">Prunus dulcis</name>
    <name type="common">Almond</name>
    <name type="synonym">Amygdalus dulcis</name>
    <dbReference type="NCBI Taxonomy" id="3755"/>
    <lineage>
        <taxon>Eukaryota</taxon>
        <taxon>Viridiplantae</taxon>
        <taxon>Streptophyta</taxon>
        <taxon>Embryophyta</taxon>
        <taxon>Tracheophyta</taxon>
        <taxon>Spermatophyta</taxon>
        <taxon>Magnoliopsida</taxon>
        <taxon>eudicotyledons</taxon>
        <taxon>Gunneridae</taxon>
        <taxon>Pentapetalae</taxon>
        <taxon>rosids</taxon>
        <taxon>fabids</taxon>
        <taxon>Rosales</taxon>
        <taxon>Rosaceae</taxon>
        <taxon>Amygdaloideae</taxon>
        <taxon>Amygdaleae</taxon>
        <taxon>Prunus</taxon>
    </lineage>
</organism>
<protein>
    <submittedName>
        <fullName evidence="1">Uncharacterized protein</fullName>
    </submittedName>
</protein>
<dbReference type="AlphaFoldDB" id="A0AAD4V3A5"/>
<dbReference type="EMBL" id="JAJFAZ020000007">
    <property type="protein sequence ID" value="KAI5316711.1"/>
    <property type="molecule type" value="Genomic_DNA"/>
</dbReference>
<proteinExistence type="predicted"/>
<accession>A0AAD4V3A5</accession>
<dbReference type="Proteomes" id="UP001054821">
    <property type="component" value="Chromosome 7"/>
</dbReference>
<sequence length="177" mass="19566">METIGILVCYNGKWVTLKKMCTYEGGDSKGIIVSRTITFAEILDRGHKISNTNIREDKLCLKFSVPVSSNECKHIKIDDNNDILFFIKYNCDVLPAKVVPFLVSIEDRGVKNLVGDSMHITMDSSRMAPSSVAIIESNEVIGNTTNVGHVSSDVGTEYLDTIDFTDVEEMHGDDIGT</sequence>
<gene>
    <name evidence="1" type="ORF">L3X38_036418</name>
</gene>
<evidence type="ECO:0000313" key="2">
    <source>
        <dbReference type="Proteomes" id="UP001054821"/>
    </source>
</evidence>
<name>A0AAD4V3A5_PRUDU</name>